<dbReference type="Proteomes" id="UP001159427">
    <property type="component" value="Unassembled WGS sequence"/>
</dbReference>
<dbReference type="EMBL" id="CALNXI010000529">
    <property type="protein sequence ID" value="CAH3028709.1"/>
    <property type="molecule type" value="Genomic_DNA"/>
</dbReference>
<proteinExistence type="inferred from homology"/>
<comment type="similarity">
    <text evidence="1">Belongs to the aspartyl/asparaginyl beta-hydroxylase family.</text>
</comment>
<keyword evidence="4" id="KW-0472">Membrane</keyword>
<dbReference type="Pfam" id="PF05118">
    <property type="entry name" value="Asp_Arg_Hydrox"/>
    <property type="match status" value="1"/>
</dbReference>
<dbReference type="PANTHER" id="PTHR46332:SF5">
    <property type="entry name" value="ASPARTATE BETA-HYDROXYLASE DOMAIN CONTAINING 2"/>
    <property type="match status" value="1"/>
</dbReference>
<sequence length="321" mass="36626">MAEEDNFLSQSYSFVCNGLLKALIAVIVVLIATLVSKKVNNQGDAAKSNSDETNFCSSSQCIRCSSRNNTMAIGVLSQKLNEFVRIRGGRAKLERIYKSVQQYKTKARNADGVSAQKPTVIYIKGLSCKPWYNFDGLELLRTLSVELNYELIKSEFKRIRFNKGEGWVKNTTPDGEWLVYHLFNQGEKVTRNCNLCPYTVQVIESIEPFIRGCSFGNALFSVIRPRTHITEHYGPTNCRIRCHVPLFVPKGCCLRVNGVERKWKENELLLFDDSFLHEAWNRGMDGDRVVLMLDLWHPELSCFEREAITFLFPSVVINDMG</sequence>
<feature type="domain" description="Aspartyl/asparaginy/proline hydroxylase" evidence="5">
    <location>
        <begin position="147"/>
        <end position="298"/>
    </location>
</feature>
<keyword evidence="2" id="KW-0223">Dioxygenase</keyword>
<keyword evidence="3" id="KW-0560">Oxidoreductase</keyword>
<gene>
    <name evidence="6" type="ORF">PEVE_00034687</name>
</gene>
<accession>A0ABN8MHH0</accession>
<evidence type="ECO:0000313" key="6">
    <source>
        <dbReference type="EMBL" id="CAH3028709.1"/>
    </source>
</evidence>
<dbReference type="InterPro" id="IPR051821">
    <property type="entry name" value="Asp/Asn_beta-hydroxylase"/>
</dbReference>
<keyword evidence="4" id="KW-1133">Transmembrane helix</keyword>
<feature type="transmembrane region" description="Helical" evidence="4">
    <location>
        <begin position="12"/>
        <end position="35"/>
    </location>
</feature>
<evidence type="ECO:0000256" key="1">
    <source>
        <dbReference type="ARBA" id="ARBA00007730"/>
    </source>
</evidence>
<dbReference type="Gene3D" id="2.60.120.330">
    <property type="entry name" value="B-lactam Antibiotic, Isopenicillin N Synthase, Chain"/>
    <property type="match status" value="1"/>
</dbReference>
<dbReference type="PANTHER" id="PTHR46332">
    <property type="entry name" value="ASPARTATE BETA-HYDROXYLASE DOMAIN-CONTAINING PROTEIN 2"/>
    <property type="match status" value="1"/>
</dbReference>
<dbReference type="SUPFAM" id="SSF51197">
    <property type="entry name" value="Clavaminate synthase-like"/>
    <property type="match status" value="1"/>
</dbReference>
<keyword evidence="4" id="KW-0812">Transmembrane</keyword>
<keyword evidence="7" id="KW-1185">Reference proteome</keyword>
<dbReference type="InterPro" id="IPR007803">
    <property type="entry name" value="Asp/Arg/Pro-Hydrxlase"/>
</dbReference>
<reference evidence="6 7" key="1">
    <citation type="submission" date="2022-05" db="EMBL/GenBank/DDBJ databases">
        <authorList>
            <consortium name="Genoscope - CEA"/>
            <person name="William W."/>
        </authorList>
    </citation>
    <scope>NUCLEOTIDE SEQUENCE [LARGE SCALE GENOMIC DNA]</scope>
</reference>
<evidence type="ECO:0000256" key="3">
    <source>
        <dbReference type="ARBA" id="ARBA00023002"/>
    </source>
</evidence>
<dbReference type="InterPro" id="IPR027443">
    <property type="entry name" value="IPNS-like_sf"/>
</dbReference>
<comment type="caution">
    <text evidence="6">The sequence shown here is derived from an EMBL/GenBank/DDBJ whole genome shotgun (WGS) entry which is preliminary data.</text>
</comment>
<evidence type="ECO:0000313" key="7">
    <source>
        <dbReference type="Proteomes" id="UP001159427"/>
    </source>
</evidence>
<evidence type="ECO:0000256" key="4">
    <source>
        <dbReference type="SAM" id="Phobius"/>
    </source>
</evidence>
<evidence type="ECO:0000256" key="2">
    <source>
        <dbReference type="ARBA" id="ARBA00022964"/>
    </source>
</evidence>
<name>A0ABN8MHH0_9CNID</name>
<protein>
    <recommendedName>
        <fullName evidence="5">Aspartyl/asparaginy/proline hydroxylase domain-containing protein</fullName>
    </recommendedName>
</protein>
<organism evidence="6 7">
    <name type="scientific">Porites evermanni</name>
    <dbReference type="NCBI Taxonomy" id="104178"/>
    <lineage>
        <taxon>Eukaryota</taxon>
        <taxon>Metazoa</taxon>
        <taxon>Cnidaria</taxon>
        <taxon>Anthozoa</taxon>
        <taxon>Hexacorallia</taxon>
        <taxon>Scleractinia</taxon>
        <taxon>Fungiina</taxon>
        <taxon>Poritidae</taxon>
        <taxon>Porites</taxon>
    </lineage>
</organism>
<evidence type="ECO:0000259" key="5">
    <source>
        <dbReference type="Pfam" id="PF05118"/>
    </source>
</evidence>